<feature type="transmembrane region" description="Helical" evidence="1">
    <location>
        <begin position="49"/>
        <end position="70"/>
    </location>
</feature>
<dbReference type="AlphaFoldDB" id="A0A382YVH7"/>
<gene>
    <name evidence="2" type="ORF">METZ01_LOCUS440121</name>
</gene>
<protein>
    <submittedName>
        <fullName evidence="2">Uncharacterized protein</fullName>
    </submittedName>
</protein>
<reference evidence="2" key="1">
    <citation type="submission" date="2018-05" db="EMBL/GenBank/DDBJ databases">
        <authorList>
            <person name="Lanie J.A."/>
            <person name="Ng W.-L."/>
            <person name="Kazmierczak K.M."/>
            <person name="Andrzejewski T.M."/>
            <person name="Davidsen T.M."/>
            <person name="Wayne K.J."/>
            <person name="Tettelin H."/>
            <person name="Glass J.I."/>
            <person name="Rusch D."/>
            <person name="Podicherti R."/>
            <person name="Tsui H.-C.T."/>
            <person name="Winkler M.E."/>
        </authorList>
    </citation>
    <scope>NUCLEOTIDE SEQUENCE</scope>
</reference>
<evidence type="ECO:0000256" key="1">
    <source>
        <dbReference type="SAM" id="Phobius"/>
    </source>
</evidence>
<organism evidence="2">
    <name type="scientific">marine metagenome</name>
    <dbReference type="NCBI Taxonomy" id="408172"/>
    <lineage>
        <taxon>unclassified sequences</taxon>
        <taxon>metagenomes</taxon>
        <taxon>ecological metagenomes</taxon>
    </lineage>
</organism>
<dbReference type="EMBL" id="UINC01178873">
    <property type="protein sequence ID" value="SVD87267.1"/>
    <property type="molecule type" value="Genomic_DNA"/>
</dbReference>
<keyword evidence="1" id="KW-0472">Membrane</keyword>
<accession>A0A382YVH7</accession>
<keyword evidence="1" id="KW-0812">Transmembrane</keyword>
<sequence>MKIIWYIIGKYNRWFRKPLVCGTYFENDPKHFINKLTLKEEEESHTNTWAIIILGIMGLKIVKGILTSYYG</sequence>
<proteinExistence type="predicted"/>
<evidence type="ECO:0000313" key="2">
    <source>
        <dbReference type="EMBL" id="SVD87267.1"/>
    </source>
</evidence>
<name>A0A382YVH7_9ZZZZ</name>
<keyword evidence="1" id="KW-1133">Transmembrane helix</keyword>